<evidence type="ECO:0000256" key="1">
    <source>
        <dbReference type="ARBA" id="ARBA00023002"/>
    </source>
</evidence>
<dbReference type="AlphaFoldDB" id="A0A916W556"/>
<evidence type="ECO:0000313" key="4">
    <source>
        <dbReference type="Proteomes" id="UP000613512"/>
    </source>
</evidence>
<feature type="domain" description="Flavin reductase like" evidence="2">
    <location>
        <begin position="10"/>
        <end position="150"/>
    </location>
</feature>
<accession>A0A916W556</accession>
<proteinExistence type="predicted"/>
<reference evidence="3" key="2">
    <citation type="submission" date="2020-09" db="EMBL/GenBank/DDBJ databases">
        <authorList>
            <person name="Sun Q."/>
            <person name="Zhou Y."/>
        </authorList>
    </citation>
    <scope>NUCLEOTIDE SEQUENCE</scope>
    <source>
        <strain evidence="3">CGMCC 1.12408</strain>
    </source>
</reference>
<protein>
    <submittedName>
        <fullName evidence="3">Flavin oxidoreductase</fullName>
    </submittedName>
</protein>
<dbReference type="GO" id="GO:0010181">
    <property type="term" value="F:FMN binding"/>
    <property type="evidence" value="ECO:0007669"/>
    <property type="project" value="InterPro"/>
</dbReference>
<organism evidence="3 4">
    <name type="scientific">Ornithinibacillus halotolerans</name>
    <dbReference type="NCBI Taxonomy" id="1274357"/>
    <lineage>
        <taxon>Bacteria</taxon>
        <taxon>Bacillati</taxon>
        <taxon>Bacillota</taxon>
        <taxon>Bacilli</taxon>
        <taxon>Bacillales</taxon>
        <taxon>Bacillaceae</taxon>
        <taxon>Ornithinibacillus</taxon>
    </lineage>
</organism>
<evidence type="ECO:0000313" key="3">
    <source>
        <dbReference type="EMBL" id="GGA66358.1"/>
    </source>
</evidence>
<dbReference type="InterPro" id="IPR050268">
    <property type="entry name" value="NADH-dep_flavin_reductase"/>
</dbReference>
<dbReference type="GO" id="GO:0042602">
    <property type="term" value="F:riboflavin reductase (NADPH) activity"/>
    <property type="evidence" value="ECO:0007669"/>
    <property type="project" value="TreeGrafter"/>
</dbReference>
<name>A0A916W556_9BACI</name>
<dbReference type="PANTHER" id="PTHR30466">
    <property type="entry name" value="FLAVIN REDUCTASE"/>
    <property type="match status" value="1"/>
</dbReference>
<dbReference type="InterPro" id="IPR012349">
    <property type="entry name" value="Split_barrel_FMN-bd"/>
</dbReference>
<dbReference type="Pfam" id="PF01613">
    <property type="entry name" value="Flavin_Reduct"/>
    <property type="match status" value="1"/>
</dbReference>
<comment type="caution">
    <text evidence="3">The sequence shown here is derived from an EMBL/GenBank/DDBJ whole genome shotgun (WGS) entry which is preliminary data.</text>
</comment>
<gene>
    <name evidence="3" type="ORF">GCM10008025_07720</name>
</gene>
<reference evidence="3" key="1">
    <citation type="journal article" date="2014" name="Int. J. Syst. Evol. Microbiol.">
        <title>Complete genome sequence of Corynebacterium casei LMG S-19264T (=DSM 44701T), isolated from a smear-ripened cheese.</title>
        <authorList>
            <consortium name="US DOE Joint Genome Institute (JGI-PGF)"/>
            <person name="Walter F."/>
            <person name="Albersmeier A."/>
            <person name="Kalinowski J."/>
            <person name="Ruckert C."/>
        </authorList>
    </citation>
    <scope>NUCLEOTIDE SEQUENCE</scope>
    <source>
        <strain evidence="3">CGMCC 1.12408</strain>
    </source>
</reference>
<dbReference type="SUPFAM" id="SSF50475">
    <property type="entry name" value="FMN-binding split barrel"/>
    <property type="match status" value="1"/>
</dbReference>
<dbReference type="RefSeq" id="WP_188383376.1">
    <property type="nucleotide sequence ID" value="NZ_BMEY01000003.1"/>
</dbReference>
<dbReference type="Gene3D" id="2.30.110.10">
    <property type="entry name" value="Electron Transport, Fmn-binding Protein, Chain A"/>
    <property type="match status" value="1"/>
</dbReference>
<dbReference type="InterPro" id="IPR002563">
    <property type="entry name" value="Flavin_Rdtase-like_dom"/>
</dbReference>
<sequence>MDDRLFRNAMGKFATGVTVITTKLGEDVHGMTANAFMSVSLDPKLVLVSVGNKATMKPYITNAGKFAISILNEEQKDLSAYFAGQINETREIDFYWFQEMPTIKEALVNIVCDLHDAVEAGDHTLFLGKVTDIVIRDGEPLAFYEGKYRELEDSKRVK</sequence>
<dbReference type="SMART" id="SM00903">
    <property type="entry name" value="Flavin_Reduct"/>
    <property type="match status" value="1"/>
</dbReference>
<keyword evidence="4" id="KW-1185">Reference proteome</keyword>
<dbReference type="GO" id="GO:0006208">
    <property type="term" value="P:pyrimidine nucleobase catabolic process"/>
    <property type="evidence" value="ECO:0007669"/>
    <property type="project" value="TreeGrafter"/>
</dbReference>
<dbReference type="Proteomes" id="UP000613512">
    <property type="component" value="Unassembled WGS sequence"/>
</dbReference>
<evidence type="ECO:0000259" key="2">
    <source>
        <dbReference type="SMART" id="SM00903"/>
    </source>
</evidence>
<dbReference type="PANTHER" id="PTHR30466:SF1">
    <property type="entry name" value="FMN REDUCTASE (NADH) RUTF"/>
    <property type="match status" value="1"/>
</dbReference>
<keyword evidence="1" id="KW-0560">Oxidoreductase</keyword>
<dbReference type="EMBL" id="BMEY01000003">
    <property type="protein sequence ID" value="GGA66358.1"/>
    <property type="molecule type" value="Genomic_DNA"/>
</dbReference>